<protein>
    <submittedName>
        <fullName evidence="2">Proline-rich protein 2-like</fullName>
    </submittedName>
</protein>
<dbReference type="eggNOG" id="KOG1701">
    <property type="taxonomic scope" value="Eukaryota"/>
</dbReference>
<evidence type="ECO:0000313" key="2">
    <source>
        <dbReference type="EMBL" id="KYO26261.1"/>
    </source>
</evidence>
<dbReference type="Proteomes" id="UP000050525">
    <property type="component" value="Unassembled WGS sequence"/>
</dbReference>
<reference evidence="2 3" key="1">
    <citation type="journal article" date="2012" name="Genome Biol.">
        <title>Sequencing three crocodilian genomes to illuminate the evolution of archosaurs and amniotes.</title>
        <authorList>
            <person name="St John J.A."/>
            <person name="Braun E.L."/>
            <person name="Isberg S.R."/>
            <person name="Miles L.G."/>
            <person name="Chong A.Y."/>
            <person name="Gongora J."/>
            <person name="Dalzell P."/>
            <person name="Moran C."/>
            <person name="Bed'hom B."/>
            <person name="Abzhanov A."/>
            <person name="Burgess S.C."/>
            <person name="Cooksey A.M."/>
            <person name="Castoe T.A."/>
            <person name="Crawford N.G."/>
            <person name="Densmore L.D."/>
            <person name="Drew J.C."/>
            <person name="Edwards S.V."/>
            <person name="Faircloth B.C."/>
            <person name="Fujita M.K."/>
            <person name="Greenwold M.J."/>
            <person name="Hoffmann F.G."/>
            <person name="Howard J.M."/>
            <person name="Iguchi T."/>
            <person name="Janes D.E."/>
            <person name="Khan S.Y."/>
            <person name="Kohno S."/>
            <person name="de Koning A.J."/>
            <person name="Lance S.L."/>
            <person name="McCarthy F.M."/>
            <person name="McCormack J.E."/>
            <person name="Merchant M.E."/>
            <person name="Peterson D.G."/>
            <person name="Pollock D.D."/>
            <person name="Pourmand N."/>
            <person name="Raney B.J."/>
            <person name="Roessler K.A."/>
            <person name="Sanford J.R."/>
            <person name="Sawyer R.H."/>
            <person name="Schmidt C.J."/>
            <person name="Triplett E.W."/>
            <person name="Tuberville T.D."/>
            <person name="Venegas-Anaya M."/>
            <person name="Howard J.T."/>
            <person name="Jarvis E.D."/>
            <person name="Guillette L.J.Jr."/>
            <person name="Glenn T.C."/>
            <person name="Green R.E."/>
            <person name="Ray D.A."/>
        </authorList>
    </citation>
    <scope>NUCLEOTIDE SEQUENCE [LARGE SCALE GENOMIC DNA]</scope>
    <source>
        <strain evidence="2">KSC_2009_1</strain>
    </source>
</reference>
<gene>
    <name evidence="2" type="ORF">Y1Q_0007302</name>
</gene>
<comment type="caution">
    <text evidence="2">The sequence shown here is derived from an EMBL/GenBank/DDBJ whole genome shotgun (WGS) entry which is preliminary data.</text>
</comment>
<feature type="region of interest" description="Disordered" evidence="1">
    <location>
        <begin position="1"/>
        <end position="64"/>
    </location>
</feature>
<organism evidence="2 3">
    <name type="scientific">Alligator mississippiensis</name>
    <name type="common">American alligator</name>
    <dbReference type="NCBI Taxonomy" id="8496"/>
    <lineage>
        <taxon>Eukaryota</taxon>
        <taxon>Metazoa</taxon>
        <taxon>Chordata</taxon>
        <taxon>Craniata</taxon>
        <taxon>Vertebrata</taxon>
        <taxon>Euteleostomi</taxon>
        <taxon>Archelosauria</taxon>
        <taxon>Archosauria</taxon>
        <taxon>Crocodylia</taxon>
        <taxon>Alligatoridae</taxon>
        <taxon>Alligatorinae</taxon>
        <taxon>Alligator</taxon>
    </lineage>
</organism>
<name>A0A151MNY9_ALLMI</name>
<sequence length="120" mass="12361">MSGPTWLPPKLAGGSPQPPRTVPTGPLETNGTPAPGAPNPRYPEVPRAGRIGYTMQGSTPDRGASIDDQIDSLTTMLADLESAAPSRWGGARQVQTLLDGGGVGQRKRLLDFGGGGKGRS</sequence>
<keyword evidence="3" id="KW-1185">Reference proteome</keyword>
<evidence type="ECO:0000256" key="1">
    <source>
        <dbReference type="SAM" id="MobiDB-lite"/>
    </source>
</evidence>
<proteinExistence type="predicted"/>
<evidence type="ECO:0000313" key="3">
    <source>
        <dbReference type="Proteomes" id="UP000050525"/>
    </source>
</evidence>
<dbReference type="AlphaFoldDB" id="A0A151MNY9"/>
<accession>A0A151MNY9</accession>
<dbReference type="EMBL" id="AKHW03005608">
    <property type="protein sequence ID" value="KYO26261.1"/>
    <property type="molecule type" value="Genomic_DNA"/>
</dbReference>